<name>A0AA39CGT3_9EURO</name>
<proteinExistence type="inferred from homology"/>
<dbReference type="GO" id="GO:0005506">
    <property type="term" value="F:iron ion binding"/>
    <property type="evidence" value="ECO:0007669"/>
    <property type="project" value="InterPro"/>
</dbReference>
<dbReference type="PROSITE" id="PS00086">
    <property type="entry name" value="CYTOCHROME_P450"/>
    <property type="match status" value="1"/>
</dbReference>
<evidence type="ECO:0000256" key="2">
    <source>
        <dbReference type="ARBA" id="ARBA00010617"/>
    </source>
</evidence>
<evidence type="ECO:0008006" key="11">
    <source>
        <dbReference type="Google" id="ProtNLM"/>
    </source>
</evidence>
<gene>
    <name evidence="9" type="ORF">H2200_007785</name>
</gene>
<dbReference type="AlphaFoldDB" id="A0AA39CGT3"/>
<dbReference type="GO" id="GO:0020037">
    <property type="term" value="F:heme binding"/>
    <property type="evidence" value="ECO:0007669"/>
    <property type="project" value="InterPro"/>
</dbReference>
<dbReference type="PRINTS" id="PR00463">
    <property type="entry name" value="EP450I"/>
</dbReference>
<dbReference type="PRINTS" id="PR00385">
    <property type="entry name" value="P450"/>
</dbReference>
<evidence type="ECO:0000313" key="10">
    <source>
        <dbReference type="Proteomes" id="UP001172673"/>
    </source>
</evidence>
<keyword evidence="3 6" id="KW-0479">Metal-binding</keyword>
<comment type="cofactor">
    <cofactor evidence="1 6">
        <name>heme</name>
        <dbReference type="ChEBI" id="CHEBI:30413"/>
    </cofactor>
</comment>
<keyword evidence="4 7" id="KW-0560">Oxidoreductase</keyword>
<evidence type="ECO:0000256" key="8">
    <source>
        <dbReference type="SAM" id="Phobius"/>
    </source>
</evidence>
<dbReference type="GO" id="GO:0016705">
    <property type="term" value="F:oxidoreductase activity, acting on paired donors, with incorporation or reduction of molecular oxygen"/>
    <property type="evidence" value="ECO:0007669"/>
    <property type="project" value="InterPro"/>
</dbReference>
<evidence type="ECO:0000256" key="7">
    <source>
        <dbReference type="RuleBase" id="RU000461"/>
    </source>
</evidence>
<dbReference type="Proteomes" id="UP001172673">
    <property type="component" value="Unassembled WGS sequence"/>
</dbReference>
<feature type="transmembrane region" description="Helical" evidence="8">
    <location>
        <begin position="17"/>
        <end position="37"/>
    </location>
</feature>
<keyword evidence="7" id="KW-0503">Monooxygenase</keyword>
<comment type="similarity">
    <text evidence="2 7">Belongs to the cytochrome P450 family.</text>
</comment>
<dbReference type="InterPro" id="IPR017972">
    <property type="entry name" value="Cyt_P450_CS"/>
</dbReference>
<dbReference type="InterPro" id="IPR001128">
    <property type="entry name" value="Cyt_P450"/>
</dbReference>
<dbReference type="GO" id="GO:0004497">
    <property type="term" value="F:monooxygenase activity"/>
    <property type="evidence" value="ECO:0007669"/>
    <property type="project" value="UniProtKB-KW"/>
</dbReference>
<dbReference type="EMBL" id="JAPDRK010000011">
    <property type="protein sequence ID" value="KAJ9607707.1"/>
    <property type="molecule type" value="Genomic_DNA"/>
</dbReference>
<keyword evidence="8" id="KW-0472">Membrane</keyword>
<accession>A0AA39CGT3</accession>
<keyword evidence="6 7" id="KW-0349">Heme</keyword>
<dbReference type="InterPro" id="IPR036396">
    <property type="entry name" value="Cyt_P450_sf"/>
</dbReference>
<protein>
    <recommendedName>
        <fullName evidence="11">Cytochrome P450</fullName>
    </recommendedName>
</protein>
<keyword evidence="8" id="KW-0812">Transmembrane</keyword>
<sequence length="505" mass="57393">MTAFTVSLPLQSFPISYALWILPILYVVSTVFYRVFFHPLASYPGPFFAKFTELYPMLAMVKRNRIVWQYEMLQKYGSPVRVATNELFFSDMKSWSDIYGQSSSPCQKEKVFYDMFTVTGATSVLNERDKVQHSRLRRLLSHGFSLKALLQEQPLVQKKVDEYINIVIAPAAEKGQTVDIYTKLIEHYLDITSYLSFGESFDCVSGKALVTQHDMDQFMIVVPTQSFFPALRHFPIKSIQEAYRGLGKLIDFSRTRVRAFQSKLEKEGDQFAKGTFLRNLVDARDEETGGSKLTFEELVENTIIFLVAGSDTTAVTTTYVIWECGRKPEVRKKLVDEIRAAFPDPTVMPTYEETSKLPYLNAVIEEALRVWGPLSAGFPRVSPGRIIGEHYIPQGVVVSTSAYATARDPTVFPNPHVFQPERWLKATPEMRNMSRPFSYGPRNCIGKHLADINMNITLARLYQLYDIENDPSMTEEMMAPNDRGVTSPVGSKLLVRPRRAGALVP</sequence>
<reference evidence="9" key="1">
    <citation type="submission" date="2022-10" db="EMBL/GenBank/DDBJ databases">
        <title>Culturing micro-colonial fungi from biological soil crusts in the Mojave desert and describing Neophaeococcomyces mojavensis, and introducing the new genera and species Taxawa tesnikishii.</title>
        <authorList>
            <person name="Kurbessoian T."/>
            <person name="Stajich J.E."/>
        </authorList>
    </citation>
    <scope>NUCLEOTIDE SEQUENCE</scope>
    <source>
        <strain evidence="9">TK_41</strain>
    </source>
</reference>
<dbReference type="PANTHER" id="PTHR24305">
    <property type="entry name" value="CYTOCHROME P450"/>
    <property type="match status" value="1"/>
</dbReference>
<evidence type="ECO:0000256" key="4">
    <source>
        <dbReference type="ARBA" id="ARBA00023002"/>
    </source>
</evidence>
<dbReference type="Gene3D" id="1.10.630.10">
    <property type="entry name" value="Cytochrome P450"/>
    <property type="match status" value="1"/>
</dbReference>
<evidence type="ECO:0000256" key="5">
    <source>
        <dbReference type="ARBA" id="ARBA00023004"/>
    </source>
</evidence>
<feature type="binding site" description="axial binding residue" evidence="6">
    <location>
        <position position="444"/>
    </location>
    <ligand>
        <name>heme</name>
        <dbReference type="ChEBI" id="CHEBI:30413"/>
    </ligand>
    <ligandPart>
        <name>Fe</name>
        <dbReference type="ChEBI" id="CHEBI:18248"/>
    </ligandPart>
</feature>
<keyword evidence="8" id="KW-1133">Transmembrane helix</keyword>
<keyword evidence="5 6" id="KW-0408">Iron</keyword>
<dbReference type="SUPFAM" id="SSF48264">
    <property type="entry name" value="Cytochrome P450"/>
    <property type="match status" value="1"/>
</dbReference>
<evidence type="ECO:0000256" key="6">
    <source>
        <dbReference type="PIRSR" id="PIRSR602401-1"/>
    </source>
</evidence>
<dbReference type="PANTHER" id="PTHR24305:SF96">
    <property type="entry name" value="CYTOCHROME P450 MONOOXYGENASE STCB-RELATED"/>
    <property type="match status" value="1"/>
</dbReference>
<dbReference type="InterPro" id="IPR050121">
    <property type="entry name" value="Cytochrome_P450_monoxygenase"/>
</dbReference>
<evidence type="ECO:0000313" key="9">
    <source>
        <dbReference type="EMBL" id="KAJ9607707.1"/>
    </source>
</evidence>
<keyword evidence="10" id="KW-1185">Reference proteome</keyword>
<dbReference type="InterPro" id="IPR002401">
    <property type="entry name" value="Cyt_P450_E_grp-I"/>
</dbReference>
<organism evidence="9 10">
    <name type="scientific">Cladophialophora chaetospira</name>
    <dbReference type="NCBI Taxonomy" id="386627"/>
    <lineage>
        <taxon>Eukaryota</taxon>
        <taxon>Fungi</taxon>
        <taxon>Dikarya</taxon>
        <taxon>Ascomycota</taxon>
        <taxon>Pezizomycotina</taxon>
        <taxon>Eurotiomycetes</taxon>
        <taxon>Chaetothyriomycetidae</taxon>
        <taxon>Chaetothyriales</taxon>
        <taxon>Herpotrichiellaceae</taxon>
        <taxon>Cladophialophora</taxon>
    </lineage>
</organism>
<evidence type="ECO:0000256" key="3">
    <source>
        <dbReference type="ARBA" id="ARBA00022723"/>
    </source>
</evidence>
<dbReference type="Pfam" id="PF00067">
    <property type="entry name" value="p450"/>
    <property type="match status" value="1"/>
</dbReference>
<comment type="caution">
    <text evidence="9">The sequence shown here is derived from an EMBL/GenBank/DDBJ whole genome shotgun (WGS) entry which is preliminary data.</text>
</comment>
<evidence type="ECO:0000256" key="1">
    <source>
        <dbReference type="ARBA" id="ARBA00001971"/>
    </source>
</evidence>